<proteinExistence type="predicted"/>
<dbReference type="AlphaFoldDB" id="A0A8S0W7I0"/>
<evidence type="ECO:0000313" key="5">
    <source>
        <dbReference type="Proteomes" id="UP001071230"/>
    </source>
</evidence>
<keyword evidence="5" id="KW-1185">Reference proteome</keyword>
<dbReference type="GO" id="GO:0006310">
    <property type="term" value="P:DNA recombination"/>
    <property type="evidence" value="ECO:0007669"/>
    <property type="project" value="UniProtKB-KW"/>
</dbReference>
<organism evidence="3">
    <name type="scientific">Acididesulfobacillus acetoxydans</name>
    <dbReference type="NCBI Taxonomy" id="1561005"/>
    <lineage>
        <taxon>Bacteria</taxon>
        <taxon>Bacillati</taxon>
        <taxon>Bacillota</taxon>
        <taxon>Clostridia</taxon>
        <taxon>Eubacteriales</taxon>
        <taxon>Peptococcaceae</taxon>
        <taxon>Acididesulfobacillus</taxon>
    </lineage>
</organism>
<dbReference type="Pfam" id="PF00589">
    <property type="entry name" value="Phage_integrase"/>
    <property type="match status" value="1"/>
</dbReference>
<name>A0A8S0W7I0_9FIRM</name>
<feature type="domain" description="Tyr recombinase" evidence="2">
    <location>
        <begin position="106"/>
        <end position="312"/>
    </location>
</feature>
<dbReference type="InterPro" id="IPR011010">
    <property type="entry name" value="DNA_brk_join_enz"/>
</dbReference>
<reference evidence="3" key="2">
    <citation type="submission" date="2020-01" db="EMBL/GenBank/DDBJ databases">
        <authorList>
            <person name="Hornung B."/>
        </authorList>
    </citation>
    <scope>NUCLEOTIDE SEQUENCE</scope>
    <source>
        <strain evidence="3">PacBioINE</strain>
    </source>
</reference>
<dbReference type="Proteomes" id="UP000836597">
    <property type="component" value="Chromosome"/>
</dbReference>
<evidence type="ECO:0000256" key="1">
    <source>
        <dbReference type="ARBA" id="ARBA00023172"/>
    </source>
</evidence>
<dbReference type="InterPro" id="IPR002104">
    <property type="entry name" value="Integrase_catalytic"/>
</dbReference>
<dbReference type="Gene3D" id="1.10.443.10">
    <property type="entry name" value="Intergrase catalytic core"/>
    <property type="match status" value="1"/>
</dbReference>
<dbReference type="InterPro" id="IPR050090">
    <property type="entry name" value="Tyrosine_recombinase_XerCD"/>
</dbReference>
<dbReference type="Proteomes" id="UP001071230">
    <property type="component" value="Unassembled WGS sequence"/>
</dbReference>
<dbReference type="EMBL" id="CDGJ01000085">
    <property type="protein sequence ID" value="CEJ08637.1"/>
    <property type="molecule type" value="Genomic_DNA"/>
</dbReference>
<dbReference type="GO" id="GO:0015074">
    <property type="term" value="P:DNA integration"/>
    <property type="evidence" value="ECO:0007669"/>
    <property type="project" value="InterPro"/>
</dbReference>
<accession>A0A8S0W7I0</accession>
<dbReference type="PANTHER" id="PTHR30349:SF64">
    <property type="entry name" value="PROPHAGE INTEGRASE INTD-RELATED"/>
    <property type="match status" value="1"/>
</dbReference>
<protein>
    <submittedName>
        <fullName evidence="4">Integrase protein</fullName>
    </submittedName>
    <submittedName>
        <fullName evidence="3">Phage integrase family</fullName>
    </submittedName>
</protein>
<reference evidence="4" key="1">
    <citation type="submission" date="2014-11" db="EMBL/GenBank/DDBJ databases">
        <authorList>
            <person name="Hornung B.V."/>
        </authorList>
    </citation>
    <scope>NUCLEOTIDE SEQUENCE</scope>
    <source>
        <strain evidence="4">INE</strain>
    </source>
</reference>
<dbReference type="PANTHER" id="PTHR30349">
    <property type="entry name" value="PHAGE INTEGRASE-RELATED"/>
    <property type="match status" value="1"/>
</dbReference>
<dbReference type="SUPFAM" id="SSF56349">
    <property type="entry name" value="DNA breaking-rejoining enzymes"/>
    <property type="match status" value="1"/>
</dbReference>
<evidence type="ECO:0000313" key="3">
    <source>
        <dbReference type="EMBL" id="CAA7600789.1"/>
    </source>
</evidence>
<dbReference type="RefSeq" id="WP_240984406.1">
    <property type="nucleotide sequence ID" value="NZ_CDGJ01000085.1"/>
</dbReference>
<gene>
    <name evidence="3" type="ORF">DEACI_1442</name>
    <name evidence="4" type="ORF">DEACI_3116</name>
</gene>
<dbReference type="GO" id="GO:0003677">
    <property type="term" value="F:DNA binding"/>
    <property type="evidence" value="ECO:0007669"/>
    <property type="project" value="InterPro"/>
</dbReference>
<keyword evidence="1" id="KW-0233">DNA recombination</keyword>
<sequence length="327" mass="37166">MSKDYAYASELGAHISDFIAQKRSSGFIYDYEASVLKAFDDFYAANGYHGGAITKCIMDDWNRRFLLVSNGTRAQMVSFVRLFSVYLNSIGISSYVPGKAPSAQTPVPHVMNRDEIQSFFAAVDAYVPSVPRPVFYRLAGEYRVIFRLIYCCGLRISEACSLRRDCVDLENGAITVKHSKGDKDRIVYLANDLKAVLKDYWDHICLSLAAIPEWFFPSIDPRAHMPKTSLDKKFSGFWAKTPYANTCDKNPTVHCLRHTFVVETMNTWMSSGADLNVMMPYLSKYLGHKGRNETFYYYHQVKDAFRIVKEKDAVSGRVLPEVAAYEN</sequence>
<evidence type="ECO:0000313" key="4">
    <source>
        <dbReference type="EMBL" id="CEJ08637.1"/>
    </source>
</evidence>
<dbReference type="PROSITE" id="PS51898">
    <property type="entry name" value="TYR_RECOMBINASE"/>
    <property type="match status" value="1"/>
</dbReference>
<evidence type="ECO:0000259" key="2">
    <source>
        <dbReference type="PROSITE" id="PS51898"/>
    </source>
</evidence>
<dbReference type="KEGG" id="aacx:DEACI_1442"/>
<dbReference type="EMBL" id="LR746496">
    <property type="protein sequence ID" value="CAA7600789.1"/>
    <property type="molecule type" value="Genomic_DNA"/>
</dbReference>
<dbReference type="InterPro" id="IPR013762">
    <property type="entry name" value="Integrase-like_cat_sf"/>
</dbReference>